<dbReference type="Pfam" id="PF01551">
    <property type="entry name" value="Peptidase_M23"/>
    <property type="match status" value="1"/>
</dbReference>
<dbReference type="RefSeq" id="WP_345414244.1">
    <property type="nucleotide sequence ID" value="NZ_BAABHO010000015.1"/>
</dbReference>
<dbReference type="EMBL" id="BAABHO010000015">
    <property type="protein sequence ID" value="GAA4787861.1"/>
    <property type="molecule type" value="Genomic_DNA"/>
</dbReference>
<dbReference type="PROSITE" id="PS51257">
    <property type="entry name" value="PROKAR_LIPOPROTEIN"/>
    <property type="match status" value="1"/>
</dbReference>
<protein>
    <submittedName>
        <fullName evidence="3">M23 family metallopeptidase</fullName>
    </submittedName>
</protein>
<organism evidence="3 4">
    <name type="scientific">Actinomycetospora chlora</name>
    <dbReference type="NCBI Taxonomy" id="663608"/>
    <lineage>
        <taxon>Bacteria</taxon>
        <taxon>Bacillati</taxon>
        <taxon>Actinomycetota</taxon>
        <taxon>Actinomycetes</taxon>
        <taxon>Pseudonocardiales</taxon>
        <taxon>Pseudonocardiaceae</taxon>
        <taxon>Actinomycetospora</taxon>
    </lineage>
</organism>
<keyword evidence="1" id="KW-0732">Signal</keyword>
<evidence type="ECO:0000313" key="4">
    <source>
        <dbReference type="Proteomes" id="UP001500928"/>
    </source>
</evidence>
<evidence type="ECO:0000313" key="3">
    <source>
        <dbReference type="EMBL" id="GAA4787861.1"/>
    </source>
</evidence>
<feature type="domain" description="M23ase beta-sheet core" evidence="2">
    <location>
        <begin position="270"/>
        <end position="364"/>
    </location>
</feature>
<feature type="chain" id="PRO_5046768010" evidence="1">
    <location>
        <begin position="19"/>
        <end position="418"/>
    </location>
</feature>
<evidence type="ECO:0000256" key="1">
    <source>
        <dbReference type="SAM" id="SignalP"/>
    </source>
</evidence>
<keyword evidence="4" id="KW-1185">Reference proteome</keyword>
<name>A0ABP9AXZ3_9PSEU</name>
<dbReference type="InterPro" id="IPR016047">
    <property type="entry name" value="M23ase_b-sheet_dom"/>
</dbReference>
<dbReference type="SUPFAM" id="SSF51261">
    <property type="entry name" value="Duplicated hybrid motif"/>
    <property type="match status" value="1"/>
</dbReference>
<dbReference type="Gene3D" id="2.70.70.10">
    <property type="entry name" value="Glucose Permease (Domain IIA)"/>
    <property type="match status" value="1"/>
</dbReference>
<dbReference type="PANTHER" id="PTHR21666:SF270">
    <property type="entry name" value="MUREIN HYDROLASE ACTIVATOR ENVC"/>
    <property type="match status" value="1"/>
</dbReference>
<comment type="caution">
    <text evidence="3">The sequence shown here is derived from an EMBL/GenBank/DDBJ whole genome shotgun (WGS) entry which is preliminary data.</text>
</comment>
<evidence type="ECO:0000259" key="2">
    <source>
        <dbReference type="Pfam" id="PF01551"/>
    </source>
</evidence>
<feature type="signal peptide" evidence="1">
    <location>
        <begin position="1"/>
        <end position="18"/>
    </location>
</feature>
<reference evidence="4" key="1">
    <citation type="journal article" date="2019" name="Int. J. Syst. Evol. Microbiol.">
        <title>The Global Catalogue of Microorganisms (GCM) 10K type strain sequencing project: providing services to taxonomists for standard genome sequencing and annotation.</title>
        <authorList>
            <consortium name="The Broad Institute Genomics Platform"/>
            <consortium name="The Broad Institute Genome Sequencing Center for Infectious Disease"/>
            <person name="Wu L."/>
            <person name="Ma J."/>
        </authorList>
    </citation>
    <scope>NUCLEOTIDE SEQUENCE [LARGE SCALE GENOMIC DNA]</scope>
    <source>
        <strain evidence="4">JCM 17979</strain>
    </source>
</reference>
<dbReference type="InterPro" id="IPR050570">
    <property type="entry name" value="Cell_wall_metabolism_enzyme"/>
</dbReference>
<proteinExistence type="predicted"/>
<dbReference type="Proteomes" id="UP001500928">
    <property type="component" value="Unassembled WGS sequence"/>
</dbReference>
<gene>
    <name evidence="3" type="ORF">GCM10023200_22670</name>
</gene>
<dbReference type="CDD" id="cd12797">
    <property type="entry name" value="M23_peptidase"/>
    <property type="match status" value="1"/>
</dbReference>
<dbReference type="InterPro" id="IPR011055">
    <property type="entry name" value="Dup_hybrid_motif"/>
</dbReference>
<accession>A0ABP9AXZ3</accession>
<dbReference type="PANTHER" id="PTHR21666">
    <property type="entry name" value="PEPTIDASE-RELATED"/>
    <property type="match status" value="1"/>
</dbReference>
<sequence>MPRARLAALVLATAVALAGCGTGAPPPPVASGPAPQDPATFLPLVITPLLDQPPAPVRGTDGRLHVVYELQVLNAGPRAATLTSVESLADGPDGRVVAAVAGPEVTARSLLVGDYTLPPAPVTEIPGGRTALLVLDDVYDTPEAVPAAMVHRVRATFGPLPPGQATFAENFPATSEQVTRLPVRVDGRPPVSVGPPLTGPDWVAVNACCELSPHRGALVPLAGRINGAERYAVDWSRFDLAARPIADLANGVQATFRGDPTRNEDYFTFDQPVLAVADATVVAVVGDLPEAPPHQFLTLPANDLGGNRIVLDLGNGVFAFYAHLETGSPQVRVGDRVRRGQEIARTGNSGNTSESHLHFQLMDSPQALTATNIPFTIDTMTYVGTVTPETVVTDRSGPRSGELPLINSAIDFPGAPPS</sequence>